<dbReference type="GO" id="GO:0043022">
    <property type="term" value="F:ribosome binding"/>
    <property type="evidence" value="ECO:0007669"/>
    <property type="project" value="TreeGrafter"/>
</dbReference>
<dbReference type="GO" id="GO:0005743">
    <property type="term" value="C:mitochondrial inner membrane"/>
    <property type="evidence" value="ECO:0007669"/>
    <property type="project" value="TreeGrafter"/>
</dbReference>
<dbReference type="PANTHER" id="PTHR13333">
    <property type="entry name" value="M-AAA PROTEASE-INTERACTING PROTEIN 1, MITOCHONDRIAL"/>
    <property type="match status" value="1"/>
</dbReference>
<dbReference type="Proteomes" id="UP000037510">
    <property type="component" value="Unassembled WGS sequence"/>
</dbReference>
<dbReference type="EMBL" id="JTDY01001160">
    <property type="protein sequence ID" value="KOB74702.1"/>
    <property type="molecule type" value="Genomic_DNA"/>
</dbReference>
<sequence>MNLALRQVLTRQTFRLCDRFAQKSFINHSPVTSTCPIIQFRSYSDDRGLETRKLPQLMEFPPVVWPSFIKFVKNWMFANLIIRPYFDNEFRLQEFIEASKHAVQSLEGIVEKGAIDSLKTAVCKLSVGQRQLLSIDKDDIFYAFPYQFQDKIFILNYRFIREFTKGVEDSWWVNIVNHFQPHSIMKK</sequence>
<organism evidence="1 2">
    <name type="scientific">Operophtera brumata</name>
    <name type="common">Winter moth</name>
    <name type="synonym">Phalaena brumata</name>
    <dbReference type="NCBI Taxonomy" id="104452"/>
    <lineage>
        <taxon>Eukaryota</taxon>
        <taxon>Metazoa</taxon>
        <taxon>Ecdysozoa</taxon>
        <taxon>Arthropoda</taxon>
        <taxon>Hexapoda</taxon>
        <taxon>Insecta</taxon>
        <taxon>Pterygota</taxon>
        <taxon>Neoptera</taxon>
        <taxon>Endopterygota</taxon>
        <taxon>Lepidoptera</taxon>
        <taxon>Glossata</taxon>
        <taxon>Ditrysia</taxon>
        <taxon>Geometroidea</taxon>
        <taxon>Geometridae</taxon>
        <taxon>Larentiinae</taxon>
        <taxon>Operophtera</taxon>
    </lineage>
</organism>
<dbReference type="AlphaFoldDB" id="A0A0L7LGZ0"/>
<reference evidence="1 2" key="1">
    <citation type="journal article" date="2015" name="Genome Biol. Evol.">
        <title>The genome of winter moth (Operophtera brumata) provides a genomic perspective on sexual dimorphism and phenology.</title>
        <authorList>
            <person name="Derks M.F."/>
            <person name="Smit S."/>
            <person name="Salis L."/>
            <person name="Schijlen E."/>
            <person name="Bossers A."/>
            <person name="Mateman C."/>
            <person name="Pijl A.S."/>
            <person name="de Ridder D."/>
            <person name="Groenen M.A."/>
            <person name="Visser M.E."/>
            <person name="Megens H.J."/>
        </authorList>
    </citation>
    <scope>NUCLEOTIDE SEQUENCE [LARGE SCALE GENOMIC DNA]</scope>
    <source>
        <strain evidence="1">WM2013NL</strain>
        <tissue evidence="1">Head and thorax</tissue>
    </source>
</reference>
<dbReference type="PANTHER" id="PTHR13333:SF5">
    <property type="entry name" value="M-AAA PROTEASE-INTERACTING PROTEIN 1, MITOCHONDRIAL"/>
    <property type="match status" value="1"/>
</dbReference>
<gene>
    <name evidence="1" type="ORF">OBRU01_08620</name>
</gene>
<evidence type="ECO:0000313" key="2">
    <source>
        <dbReference type="Proteomes" id="UP000037510"/>
    </source>
</evidence>
<accession>A0A0L7LGZ0</accession>
<comment type="caution">
    <text evidence="1">The sequence shown here is derived from an EMBL/GenBank/DDBJ whole genome shotgun (WGS) entry which is preliminary data.</text>
</comment>
<keyword evidence="2" id="KW-1185">Reference proteome</keyword>
<dbReference type="STRING" id="104452.A0A0L7LGZ0"/>
<proteinExistence type="predicted"/>
<evidence type="ECO:0000313" key="1">
    <source>
        <dbReference type="EMBL" id="KOB74702.1"/>
    </source>
</evidence>
<dbReference type="GO" id="GO:0032979">
    <property type="term" value="P:protein insertion into mitochondrial inner membrane from matrix"/>
    <property type="evidence" value="ECO:0007669"/>
    <property type="project" value="TreeGrafter"/>
</dbReference>
<name>A0A0L7LGZ0_OPEBR</name>
<protein>
    <submittedName>
        <fullName evidence="1">Juvenile hormone esterase binding protein</fullName>
    </submittedName>
</protein>